<evidence type="ECO:0000313" key="3">
    <source>
        <dbReference type="Proteomes" id="UP000557688"/>
    </source>
</evidence>
<dbReference type="SUPFAM" id="SSF53756">
    <property type="entry name" value="UDP-Glycosyltransferase/glycogen phosphorylase"/>
    <property type="match status" value="1"/>
</dbReference>
<dbReference type="GO" id="GO:0016757">
    <property type="term" value="F:glycosyltransferase activity"/>
    <property type="evidence" value="ECO:0007669"/>
    <property type="project" value="TreeGrafter"/>
</dbReference>
<proteinExistence type="predicted"/>
<evidence type="ECO:0000313" key="2">
    <source>
        <dbReference type="EMBL" id="MBB3174282.1"/>
    </source>
</evidence>
<keyword evidence="2" id="KW-0808">Transferase</keyword>
<accession>A0A839V3Z2</accession>
<gene>
    <name evidence="2" type="ORF">FHR90_002123</name>
</gene>
<dbReference type="EMBL" id="JACHXV010000007">
    <property type="protein sequence ID" value="MBB3174282.1"/>
    <property type="molecule type" value="Genomic_DNA"/>
</dbReference>
<sequence length="401" mass="43142">MNAPTILQVLPALQSGGVERGTIEMTQAITAAGGRALVASAGGRLVPLVERAGGLHARMQLMSRDPVTILLNARRLARLIRQERVDLVHARSRAPAWSAWLAAKLTRTPFVTTWHGVYSENLPGKRRYNAVMARGARVIAISRFVAARVAGDYLVPPERLRVIPRGADIGQFDPALVWGERIHRLARDWQLPEDAPVIMLPGRITRWKGHALLVEALARMRDRRAIALFVGAAPDRRSGRRFVRELLDLARRSGVAERVRFAGHCADMPAAFALADLVVVPSLKPEPFGRVVVEAQAMARPVIVARHGAAMETVTDGQTGWTVPPGDVAAWAATLDAVLGFPADDVAAVGEAGRRAVHAGYTTASMQQATLAVYDELLGTRLAACPPAQDEDAMVVAGAAS</sequence>
<protein>
    <submittedName>
        <fullName evidence="2">Glycosyltransferase involved in cell wall biosynthesis</fullName>
    </submittedName>
</protein>
<name>A0A839V3Z2_9PROT</name>
<dbReference type="PANTHER" id="PTHR12526">
    <property type="entry name" value="GLYCOSYLTRANSFERASE"/>
    <property type="match status" value="1"/>
</dbReference>
<dbReference type="Gene3D" id="3.40.50.2000">
    <property type="entry name" value="Glycogen Phosphorylase B"/>
    <property type="match status" value="2"/>
</dbReference>
<dbReference type="AlphaFoldDB" id="A0A839V3Z2"/>
<keyword evidence="3" id="KW-1185">Reference proteome</keyword>
<dbReference type="InterPro" id="IPR028098">
    <property type="entry name" value="Glyco_trans_4-like_N"/>
</dbReference>
<dbReference type="Proteomes" id="UP000557688">
    <property type="component" value="Unassembled WGS sequence"/>
</dbReference>
<comment type="caution">
    <text evidence="2">The sequence shown here is derived from an EMBL/GenBank/DDBJ whole genome shotgun (WGS) entry which is preliminary data.</text>
</comment>
<organism evidence="2 3">
    <name type="scientific">Endobacter medicaginis</name>
    <dbReference type="NCBI Taxonomy" id="1181271"/>
    <lineage>
        <taxon>Bacteria</taxon>
        <taxon>Pseudomonadati</taxon>
        <taxon>Pseudomonadota</taxon>
        <taxon>Alphaproteobacteria</taxon>
        <taxon>Acetobacterales</taxon>
        <taxon>Acetobacteraceae</taxon>
        <taxon>Endobacter</taxon>
    </lineage>
</organism>
<dbReference type="PANTHER" id="PTHR12526:SF635">
    <property type="entry name" value="GLYCOSYL TRANSFERASE GROUP 1"/>
    <property type="match status" value="1"/>
</dbReference>
<dbReference type="Pfam" id="PF13439">
    <property type="entry name" value="Glyco_transf_4"/>
    <property type="match status" value="1"/>
</dbReference>
<reference evidence="2 3" key="1">
    <citation type="submission" date="2020-08" db="EMBL/GenBank/DDBJ databases">
        <title>Genomic Encyclopedia of Type Strains, Phase III (KMG-III): the genomes of soil and plant-associated and newly described type strains.</title>
        <authorList>
            <person name="Whitman W."/>
        </authorList>
    </citation>
    <scope>NUCLEOTIDE SEQUENCE [LARGE SCALE GENOMIC DNA]</scope>
    <source>
        <strain evidence="2 3">CECT 8088</strain>
    </source>
</reference>
<dbReference type="RefSeq" id="WP_183275201.1">
    <property type="nucleotide sequence ID" value="NZ_JACHXV010000007.1"/>
</dbReference>
<feature type="domain" description="Glycosyltransferase subfamily 4-like N-terminal" evidence="1">
    <location>
        <begin position="16"/>
        <end position="169"/>
    </location>
</feature>
<dbReference type="Pfam" id="PF13692">
    <property type="entry name" value="Glyco_trans_1_4"/>
    <property type="match status" value="1"/>
</dbReference>
<evidence type="ECO:0000259" key="1">
    <source>
        <dbReference type="Pfam" id="PF13439"/>
    </source>
</evidence>
<dbReference type="CDD" id="cd03819">
    <property type="entry name" value="GT4_WavL-like"/>
    <property type="match status" value="1"/>
</dbReference>